<name>A0A835U5A6_VANPL</name>
<organism evidence="1 3">
    <name type="scientific">Vanilla planifolia</name>
    <name type="common">Vanilla</name>
    <dbReference type="NCBI Taxonomy" id="51239"/>
    <lineage>
        <taxon>Eukaryota</taxon>
        <taxon>Viridiplantae</taxon>
        <taxon>Streptophyta</taxon>
        <taxon>Embryophyta</taxon>
        <taxon>Tracheophyta</taxon>
        <taxon>Spermatophyta</taxon>
        <taxon>Magnoliopsida</taxon>
        <taxon>Liliopsida</taxon>
        <taxon>Asparagales</taxon>
        <taxon>Orchidaceae</taxon>
        <taxon>Vanilloideae</taxon>
        <taxon>Vanilleae</taxon>
        <taxon>Vanilla</taxon>
    </lineage>
</organism>
<reference evidence="3 4" key="1">
    <citation type="journal article" date="2020" name="Nat. Food">
        <title>A phased Vanilla planifolia genome enables genetic improvement of flavour and production.</title>
        <authorList>
            <person name="Hasing T."/>
            <person name="Tang H."/>
            <person name="Brym M."/>
            <person name="Khazi F."/>
            <person name="Huang T."/>
            <person name="Chambers A.H."/>
        </authorList>
    </citation>
    <scope>NUCLEOTIDE SEQUENCE [LARGE SCALE GENOMIC DNA]</scope>
    <source>
        <tissue evidence="1">Leaf</tissue>
    </source>
</reference>
<comment type="caution">
    <text evidence="1">The sequence shown here is derived from an EMBL/GenBank/DDBJ whole genome shotgun (WGS) entry which is preliminary data.</text>
</comment>
<dbReference type="EMBL" id="JADCNL010000134">
    <property type="protein sequence ID" value="KAG0450129.1"/>
    <property type="molecule type" value="Genomic_DNA"/>
</dbReference>
<sequence length="129" mass="14621">MASLAKQLCIISPSTTMKLKSSIHRMSWVMIPFSGLEVRIAMTMPTVIIRISHFSQTTASYFLINVDDEEFDPRKWMAYPVEGHRADVEKVVMRSKAMDLFDTLAFQKGIDELLITFSDGNLVTQVSCL</sequence>
<keyword evidence="3" id="KW-1185">Reference proteome</keyword>
<dbReference type="Proteomes" id="UP000639772">
    <property type="component" value="Unassembled WGS sequence"/>
</dbReference>
<gene>
    <name evidence="2" type="ORF">HPP92_026907</name>
    <name evidence="1" type="ORF">HPP92_027060</name>
</gene>
<protein>
    <submittedName>
        <fullName evidence="1">Uncharacterized protein</fullName>
    </submittedName>
</protein>
<proteinExistence type="predicted"/>
<evidence type="ECO:0000313" key="2">
    <source>
        <dbReference type="EMBL" id="KAG0450158.1"/>
    </source>
</evidence>
<dbReference type="Proteomes" id="UP000636800">
    <property type="component" value="Unassembled WGS sequence"/>
</dbReference>
<evidence type="ECO:0000313" key="3">
    <source>
        <dbReference type="Proteomes" id="UP000636800"/>
    </source>
</evidence>
<evidence type="ECO:0000313" key="4">
    <source>
        <dbReference type="Proteomes" id="UP000639772"/>
    </source>
</evidence>
<dbReference type="EMBL" id="JADCNM010000135">
    <property type="protein sequence ID" value="KAG0450158.1"/>
    <property type="molecule type" value="Genomic_DNA"/>
</dbReference>
<accession>A0A835U5A6</accession>
<evidence type="ECO:0000313" key="1">
    <source>
        <dbReference type="EMBL" id="KAG0450129.1"/>
    </source>
</evidence>
<dbReference type="AlphaFoldDB" id="A0A835U5A6"/>